<organism evidence="1">
    <name type="scientific">Arundo donax</name>
    <name type="common">Giant reed</name>
    <name type="synonym">Donax arundinaceus</name>
    <dbReference type="NCBI Taxonomy" id="35708"/>
    <lineage>
        <taxon>Eukaryota</taxon>
        <taxon>Viridiplantae</taxon>
        <taxon>Streptophyta</taxon>
        <taxon>Embryophyta</taxon>
        <taxon>Tracheophyta</taxon>
        <taxon>Spermatophyta</taxon>
        <taxon>Magnoliopsida</taxon>
        <taxon>Liliopsida</taxon>
        <taxon>Poales</taxon>
        <taxon>Poaceae</taxon>
        <taxon>PACMAD clade</taxon>
        <taxon>Arundinoideae</taxon>
        <taxon>Arundineae</taxon>
        <taxon>Arundo</taxon>
    </lineage>
</organism>
<proteinExistence type="predicted"/>
<reference evidence="1" key="2">
    <citation type="journal article" date="2015" name="Data Brief">
        <title>Shoot transcriptome of the giant reed, Arundo donax.</title>
        <authorList>
            <person name="Barrero R.A."/>
            <person name="Guerrero F.D."/>
            <person name="Moolhuijzen P."/>
            <person name="Goolsby J.A."/>
            <person name="Tidwell J."/>
            <person name="Bellgard S.E."/>
            <person name="Bellgard M.I."/>
        </authorList>
    </citation>
    <scope>NUCLEOTIDE SEQUENCE</scope>
    <source>
        <tissue evidence="1">Shoot tissue taken approximately 20 cm above the soil surface</tissue>
    </source>
</reference>
<dbReference type="EMBL" id="GBRH01198761">
    <property type="protein sequence ID" value="JAD99134.1"/>
    <property type="molecule type" value="Transcribed_RNA"/>
</dbReference>
<accession>A0A0A9EEH4</accession>
<name>A0A0A9EEH4_ARUDO</name>
<sequence length="31" mass="3526">MITTCAKGGDLVWRGKYSIRFLTEILFHGVL</sequence>
<reference evidence="1" key="1">
    <citation type="submission" date="2014-09" db="EMBL/GenBank/DDBJ databases">
        <authorList>
            <person name="Magalhaes I.L.F."/>
            <person name="Oliveira U."/>
            <person name="Santos F.R."/>
            <person name="Vidigal T.H.D.A."/>
            <person name="Brescovit A.D."/>
            <person name="Santos A.J."/>
        </authorList>
    </citation>
    <scope>NUCLEOTIDE SEQUENCE</scope>
    <source>
        <tissue evidence="1">Shoot tissue taken approximately 20 cm above the soil surface</tissue>
    </source>
</reference>
<dbReference type="AlphaFoldDB" id="A0A0A9EEH4"/>
<evidence type="ECO:0000313" key="1">
    <source>
        <dbReference type="EMBL" id="JAD99134.1"/>
    </source>
</evidence>
<protein>
    <submittedName>
        <fullName evidence="1">Uncharacterized protein</fullName>
    </submittedName>
</protein>